<keyword evidence="3" id="KW-1185">Reference proteome</keyword>
<dbReference type="InterPro" id="IPR036890">
    <property type="entry name" value="HATPase_C_sf"/>
</dbReference>
<dbReference type="AlphaFoldDB" id="A0AA42CFH2"/>
<evidence type="ECO:0000313" key="2">
    <source>
        <dbReference type="EMBL" id="MCW3472967.1"/>
    </source>
</evidence>
<evidence type="ECO:0000259" key="1">
    <source>
        <dbReference type="Pfam" id="PF10090"/>
    </source>
</evidence>
<dbReference type="Pfam" id="PF10090">
    <property type="entry name" value="HPTransfase"/>
    <property type="match status" value="1"/>
</dbReference>
<protein>
    <submittedName>
        <fullName evidence="2">Histidine phosphotransferase family protein</fullName>
    </submittedName>
</protein>
<gene>
    <name evidence="2" type="ORF">OL599_00105</name>
</gene>
<reference evidence="2" key="2">
    <citation type="submission" date="2022-10" db="EMBL/GenBank/DDBJ databases">
        <authorList>
            <person name="Trinh H.N."/>
        </authorList>
    </citation>
    <scope>NUCLEOTIDE SEQUENCE</scope>
    <source>
        <strain evidence="2">RN2-1</strain>
    </source>
</reference>
<feature type="domain" description="Histidine phosphotransferase ChpT C-terminal" evidence="1">
    <location>
        <begin position="86"/>
        <end position="209"/>
    </location>
</feature>
<name>A0AA42CFH2_9PROT</name>
<reference evidence="2" key="1">
    <citation type="submission" date="2022-09" db="EMBL/GenBank/DDBJ databases">
        <title>Rhodovastum sp. nov. RN2-1 isolated from soil in Seongnam, South Korea.</title>
        <authorList>
            <person name="Le N.T."/>
        </authorList>
    </citation>
    <scope>NUCLEOTIDE SEQUENCE</scope>
    <source>
        <strain evidence="2">RN2-1</strain>
    </source>
</reference>
<dbReference type="Gene3D" id="3.30.565.10">
    <property type="entry name" value="Histidine kinase-like ATPase, C-terminal domain"/>
    <property type="match status" value="1"/>
</dbReference>
<accession>A0AA42CFH2</accession>
<dbReference type="InterPro" id="IPR018762">
    <property type="entry name" value="ChpT_C"/>
</dbReference>
<sequence>MTGKIEQGAAAKARPLQLAEVLAIRLCHDLSGPLGTLMGALELLVDDPETAAEAVPLASEVSTALGKRLRLMRAAWGGATPPLGVSELAAMAEGLPQGRRVGVDLSGLDPALRLPPAAARLTLNVLMLAAESLPGGGVAALSSDPRGDVLATIAGPRAAWPAGFAAFLADEAQAWGALDATRDLEVSRGLQAPLTALIAHASGLRLSLLMAPAAEAAPPLLLRLAEA</sequence>
<dbReference type="EMBL" id="JAPDNT010000001">
    <property type="protein sequence ID" value="MCW3472967.1"/>
    <property type="molecule type" value="Genomic_DNA"/>
</dbReference>
<dbReference type="RefSeq" id="WP_264711552.1">
    <property type="nucleotide sequence ID" value="NZ_JAPDNT010000001.1"/>
</dbReference>
<comment type="caution">
    <text evidence="2">The sequence shown here is derived from an EMBL/GenBank/DDBJ whole genome shotgun (WGS) entry which is preliminary data.</text>
</comment>
<proteinExistence type="predicted"/>
<evidence type="ECO:0000313" key="3">
    <source>
        <dbReference type="Proteomes" id="UP001165679"/>
    </source>
</evidence>
<organism evidence="2 3">
    <name type="scientific">Limobrevibacterium gyesilva</name>
    <dbReference type="NCBI Taxonomy" id="2991712"/>
    <lineage>
        <taxon>Bacteria</taxon>
        <taxon>Pseudomonadati</taxon>
        <taxon>Pseudomonadota</taxon>
        <taxon>Alphaproteobacteria</taxon>
        <taxon>Acetobacterales</taxon>
        <taxon>Acetobacteraceae</taxon>
        <taxon>Limobrevibacterium</taxon>
    </lineage>
</organism>
<dbReference type="Gene3D" id="1.10.287.130">
    <property type="match status" value="1"/>
</dbReference>
<dbReference type="Proteomes" id="UP001165679">
    <property type="component" value="Unassembled WGS sequence"/>
</dbReference>